<accession>A0A6J4SQ48</accession>
<dbReference type="EMBL" id="CADCVZ010000016">
    <property type="protein sequence ID" value="CAA9501832.1"/>
    <property type="molecule type" value="Genomic_DNA"/>
</dbReference>
<name>A0A6J4SQ48_9SPHN</name>
<dbReference type="RefSeq" id="WP_294172483.1">
    <property type="nucleotide sequence ID" value="NZ_CADCVZ010000016.1"/>
</dbReference>
<organism evidence="2">
    <name type="scientific">uncultured Sphingomonas sp</name>
    <dbReference type="NCBI Taxonomy" id="158754"/>
    <lineage>
        <taxon>Bacteria</taxon>
        <taxon>Pseudomonadati</taxon>
        <taxon>Pseudomonadota</taxon>
        <taxon>Alphaproteobacteria</taxon>
        <taxon>Sphingomonadales</taxon>
        <taxon>Sphingomonadaceae</taxon>
        <taxon>Sphingomonas</taxon>
        <taxon>environmental samples</taxon>
    </lineage>
</organism>
<gene>
    <name evidence="2" type="ORF">AVDCRST_MAG09-774</name>
</gene>
<sequence length="343" mass="36558">MDSYGGGGGGAHPHFVDIPDPARVAGVRAYREPEQPHPLQLQLLEADGERAWVEELRELLAAGRTAQADARLSAELDGLGGSLAEICRSTPADAVALSGWEDLLPVLAEWEGPPITAITLGLTNPPDLVFEAGRPHPPELLLGLYSDDAHPFSTADTDALLTECAAAAPAWIGHEEDVEFYCEVTGLAELNTALIGCKHRYFLRDGRDGVEGRAPGGYVEYLLGCWLRTTRFLQAAEAAVATHGLPPGCRLIVGAVEVNADLVTVLGSAGRSARRRPPVKAEPSFAPLTVKPWAPRAEPAEVSPAVATSLRQRLQATSSPEAPPPTAQPRRSLFARLFRRSGT</sequence>
<reference evidence="2" key="1">
    <citation type="submission" date="2020-02" db="EMBL/GenBank/DDBJ databases">
        <authorList>
            <person name="Meier V. D."/>
        </authorList>
    </citation>
    <scope>NUCLEOTIDE SEQUENCE</scope>
    <source>
        <strain evidence="2">AVDCRST_MAG09</strain>
    </source>
</reference>
<evidence type="ECO:0000313" key="2">
    <source>
        <dbReference type="EMBL" id="CAA9501832.1"/>
    </source>
</evidence>
<dbReference type="AlphaFoldDB" id="A0A6J4SQ48"/>
<protein>
    <submittedName>
        <fullName evidence="2">Uncharacterized protein</fullName>
    </submittedName>
</protein>
<proteinExistence type="predicted"/>
<evidence type="ECO:0000256" key="1">
    <source>
        <dbReference type="SAM" id="MobiDB-lite"/>
    </source>
</evidence>
<feature type="region of interest" description="Disordered" evidence="1">
    <location>
        <begin position="296"/>
        <end position="332"/>
    </location>
</feature>